<dbReference type="PROSITE" id="PS50850">
    <property type="entry name" value="MFS"/>
    <property type="match status" value="1"/>
</dbReference>
<gene>
    <name evidence="9" type="ORF">UCRPC4_g02268</name>
</gene>
<dbReference type="SUPFAM" id="SSF103473">
    <property type="entry name" value="MFS general substrate transporter"/>
    <property type="match status" value="1"/>
</dbReference>
<dbReference type="CDD" id="cd17502">
    <property type="entry name" value="MFS_Azr1_MDR_like"/>
    <property type="match status" value="1"/>
</dbReference>
<feature type="transmembrane region" description="Helical" evidence="7">
    <location>
        <begin position="201"/>
        <end position="220"/>
    </location>
</feature>
<keyword evidence="2" id="KW-0813">Transport</keyword>
<feature type="transmembrane region" description="Helical" evidence="7">
    <location>
        <begin position="232"/>
        <end position="252"/>
    </location>
</feature>
<evidence type="ECO:0000256" key="3">
    <source>
        <dbReference type="ARBA" id="ARBA00022692"/>
    </source>
</evidence>
<feature type="transmembrane region" description="Helical" evidence="7">
    <location>
        <begin position="144"/>
        <end position="163"/>
    </location>
</feature>
<comment type="subcellular location">
    <subcellularLocation>
        <location evidence="1">Membrane</location>
        <topology evidence="1">Multi-pass membrane protein</topology>
    </subcellularLocation>
</comment>
<feature type="transmembrane region" description="Helical" evidence="7">
    <location>
        <begin position="474"/>
        <end position="493"/>
    </location>
</feature>
<feature type="compositionally biased region" description="Basic and acidic residues" evidence="6">
    <location>
        <begin position="1"/>
        <end position="16"/>
    </location>
</feature>
<feature type="compositionally biased region" description="Polar residues" evidence="6">
    <location>
        <begin position="31"/>
        <end position="41"/>
    </location>
</feature>
<dbReference type="Gene3D" id="1.20.1720.10">
    <property type="entry name" value="Multidrug resistance protein D"/>
    <property type="match status" value="1"/>
</dbReference>
<evidence type="ECO:0000259" key="8">
    <source>
        <dbReference type="PROSITE" id="PS50850"/>
    </source>
</evidence>
<evidence type="ECO:0000256" key="4">
    <source>
        <dbReference type="ARBA" id="ARBA00022989"/>
    </source>
</evidence>
<evidence type="ECO:0000256" key="5">
    <source>
        <dbReference type="ARBA" id="ARBA00023136"/>
    </source>
</evidence>
<accession>A0A0G2EQ53</accession>
<dbReference type="FunFam" id="1.20.1720.10:FF:000012">
    <property type="entry name" value="MFS toxin efflux pump (AflT)"/>
    <property type="match status" value="1"/>
</dbReference>
<evidence type="ECO:0000256" key="2">
    <source>
        <dbReference type="ARBA" id="ARBA00022448"/>
    </source>
</evidence>
<dbReference type="EMBL" id="LCWF01000055">
    <property type="protein sequence ID" value="KKY24902.1"/>
    <property type="molecule type" value="Genomic_DNA"/>
</dbReference>
<dbReference type="PANTHER" id="PTHR23501:SF177">
    <property type="entry name" value="MAJOR FACILITATOR SUPERFAMILY (MFS) PROFILE DOMAIN-CONTAINING PROTEIN-RELATED"/>
    <property type="match status" value="1"/>
</dbReference>
<evidence type="ECO:0000256" key="7">
    <source>
        <dbReference type="SAM" id="Phobius"/>
    </source>
</evidence>
<keyword evidence="3 7" id="KW-0812">Transmembrane</keyword>
<evidence type="ECO:0000256" key="1">
    <source>
        <dbReference type="ARBA" id="ARBA00004141"/>
    </source>
</evidence>
<dbReference type="OrthoDB" id="10021397at2759"/>
<feature type="transmembrane region" description="Helical" evidence="7">
    <location>
        <begin position="305"/>
        <end position="322"/>
    </location>
</feature>
<dbReference type="InterPro" id="IPR036259">
    <property type="entry name" value="MFS_trans_sf"/>
</dbReference>
<feature type="transmembrane region" description="Helical" evidence="7">
    <location>
        <begin position="114"/>
        <end position="132"/>
    </location>
</feature>
<dbReference type="InterPro" id="IPR020846">
    <property type="entry name" value="MFS_dom"/>
</dbReference>
<feature type="transmembrane region" description="Helical" evidence="7">
    <location>
        <begin position="169"/>
        <end position="194"/>
    </location>
</feature>
<sequence>MAEKEHKLDEVSEHKLNNGSDPTLTAEKEAQSGTDTVTASPRLSGDYGATDAEGNVPVEKELSRVDSADYPSAWKLVMIVVALCLTVFLVSLDMTIVSTAIPRITDEFHSLDQVGWYGSAFFLTMACFQSFWGKLYKFCPLKFTLLASIAIFEVGSLICAVAQDSTTLIVGRAIAGMGGAGAASGCYTVIGFAAPPRQRPVYTGIVGAAYGVASVIGPLLGGVFTDNLSWRWCFYINLPLGGVSVAILILFFQAPAAARPQKVERKEFLKHMDFPGIAILLCAVVCYLLALQWGGTTKPWNSSDVVGTLVGFCVLILVFIGIEVYSGDYAMIQGRLLKDRSIGMMCAFVFFIAGSYFILLYYLPIYFQATRGISAQSSGIDTLPLVLGSAIFSIISGGSISATGHYILQTIVGSAVGLISTALLYTLEVHTGTGKWLGYQILAGAGFGAVFQIPIVVNQALVTPSDLSSISANTLFFMTVGGAFFISAAQAGFVNKLLQRIPYTAPNVNPHLVAITGATELRTTFSAEDVPGIVVAYMDGLKVAFAISIATAAIGFILAFTPRWKDNLKGKVGAAAAV</sequence>
<reference evidence="9 10" key="1">
    <citation type="submission" date="2015-05" db="EMBL/GenBank/DDBJ databases">
        <title>Distinctive expansion of gene families associated with plant cell wall degradation and secondary metabolism in the genomes of grapevine trunk pathogens.</title>
        <authorList>
            <person name="Lawrence D.P."/>
            <person name="Travadon R."/>
            <person name="Rolshausen P.E."/>
            <person name="Baumgartner K."/>
        </authorList>
    </citation>
    <scope>NUCLEOTIDE SEQUENCE [LARGE SCALE GENOMIC DNA]</scope>
    <source>
        <strain evidence="9">UCRPC4</strain>
    </source>
</reference>
<feature type="transmembrane region" description="Helical" evidence="7">
    <location>
        <begin position="543"/>
        <end position="561"/>
    </location>
</feature>
<evidence type="ECO:0000313" key="9">
    <source>
        <dbReference type="EMBL" id="KKY24902.1"/>
    </source>
</evidence>
<dbReference type="Proteomes" id="UP000053317">
    <property type="component" value="Unassembled WGS sequence"/>
</dbReference>
<dbReference type="AlphaFoldDB" id="A0A0G2EQ53"/>
<feature type="domain" description="Major facilitator superfamily (MFS) profile" evidence="8">
    <location>
        <begin position="79"/>
        <end position="567"/>
    </location>
</feature>
<reference evidence="9 10" key="2">
    <citation type="submission" date="2015-05" db="EMBL/GenBank/DDBJ databases">
        <authorList>
            <person name="Morales-Cruz A."/>
            <person name="Amrine K.C."/>
            <person name="Cantu D."/>
        </authorList>
    </citation>
    <scope>NUCLEOTIDE SEQUENCE [LARGE SCALE GENOMIC DNA]</scope>
    <source>
        <strain evidence="9">UCRPC4</strain>
    </source>
</reference>
<keyword evidence="4 7" id="KW-1133">Transmembrane helix</keyword>
<name>A0A0G2EQ53_PHACM</name>
<feature type="transmembrane region" description="Helical" evidence="7">
    <location>
        <begin position="342"/>
        <end position="363"/>
    </location>
</feature>
<protein>
    <submittedName>
        <fullName evidence="9">Putative mfs multidrug</fullName>
    </submittedName>
</protein>
<proteinExistence type="predicted"/>
<feature type="transmembrane region" description="Helical" evidence="7">
    <location>
        <begin position="383"/>
        <end position="400"/>
    </location>
</feature>
<evidence type="ECO:0000313" key="10">
    <source>
        <dbReference type="Proteomes" id="UP000053317"/>
    </source>
</evidence>
<dbReference type="FunFam" id="1.20.1250.20:FF:000196">
    <property type="entry name" value="MFS toxin efflux pump (AflT)"/>
    <property type="match status" value="1"/>
</dbReference>
<dbReference type="GO" id="GO:0005886">
    <property type="term" value="C:plasma membrane"/>
    <property type="evidence" value="ECO:0007669"/>
    <property type="project" value="TreeGrafter"/>
</dbReference>
<dbReference type="GO" id="GO:0022857">
    <property type="term" value="F:transmembrane transporter activity"/>
    <property type="evidence" value="ECO:0007669"/>
    <property type="project" value="InterPro"/>
</dbReference>
<organism evidence="9 10">
    <name type="scientific">Phaeomoniella chlamydospora</name>
    <name type="common">Phaeoacremonium chlamydosporum</name>
    <dbReference type="NCBI Taxonomy" id="158046"/>
    <lineage>
        <taxon>Eukaryota</taxon>
        <taxon>Fungi</taxon>
        <taxon>Dikarya</taxon>
        <taxon>Ascomycota</taxon>
        <taxon>Pezizomycotina</taxon>
        <taxon>Eurotiomycetes</taxon>
        <taxon>Chaetothyriomycetidae</taxon>
        <taxon>Phaeomoniellales</taxon>
        <taxon>Phaeomoniellaceae</taxon>
        <taxon>Phaeomoniella</taxon>
    </lineage>
</organism>
<feature type="transmembrane region" description="Helical" evidence="7">
    <location>
        <begin position="407"/>
        <end position="427"/>
    </location>
</feature>
<dbReference type="Pfam" id="PF07690">
    <property type="entry name" value="MFS_1"/>
    <property type="match status" value="1"/>
</dbReference>
<comment type="caution">
    <text evidence="9">The sequence shown here is derived from an EMBL/GenBank/DDBJ whole genome shotgun (WGS) entry which is preliminary data.</text>
</comment>
<keyword evidence="5 7" id="KW-0472">Membrane</keyword>
<dbReference type="InterPro" id="IPR011701">
    <property type="entry name" value="MFS"/>
</dbReference>
<evidence type="ECO:0000256" key="6">
    <source>
        <dbReference type="SAM" id="MobiDB-lite"/>
    </source>
</evidence>
<feature type="transmembrane region" description="Helical" evidence="7">
    <location>
        <begin position="273"/>
        <end position="293"/>
    </location>
</feature>
<feature type="transmembrane region" description="Helical" evidence="7">
    <location>
        <begin position="76"/>
        <end position="102"/>
    </location>
</feature>
<feature type="region of interest" description="Disordered" evidence="6">
    <location>
        <begin position="1"/>
        <end position="53"/>
    </location>
</feature>
<dbReference type="Gene3D" id="1.20.1250.20">
    <property type="entry name" value="MFS general substrate transporter like domains"/>
    <property type="match status" value="1"/>
</dbReference>
<dbReference type="PANTHER" id="PTHR23501">
    <property type="entry name" value="MAJOR FACILITATOR SUPERFAMILY"/>
    <property type="match status" value="1"/>
</dbReference>
<keyword evidence="10" id="KW-1185">Reference proteome</keyword>
<feature type="transmembrane region" description="Helical" evidence="7">
    <location>
        <begin position="439"/>
        <end position="462"/>
    </location>
</feature>